<gene>
    <name evidence="2" type="ORF">GF068_00410</name>
</gene>
<feature type="region of interest" description="Disordered" evidence="1">
    <location>
        <begin position="1"/>
        <end position="81"/>
    </location>
</feature>
<sequence>MRRRQALQITAAAAALPWTGCGGAPPEPRVEPTTQPLPSAAAPPEPAAPPSATTPATAEAPPEPAPEPPPEPEKPPEPSYSRVLCRVGKNHGHVFEVTLADVLAGAARTYQIAGSSKHKHEVTLTAEDMKTLLRGELLRAKSTQGLTHTHRVHVRCAPAEDPPEWVTVCSAEFTGQDEHELIITAADMDAGADRTYDVQGLAGHAHALTITAADFQKLKKEGAVSIHTSRLEEDSHKHVVIIRYRRPKKG</sequence>
<keyword evidence="3" id="KW-1185">Reference proteome</keyword>
<name>A0A6N7PEA4_9BACT</name>
<organism evidence="2 3">
    <name type="scientific">Polyangium spumosum</name>
    <dbReference type="NCBI Taxonomy" id="889282"/>
    <lineage>
        <taxon>Bacteria</taxon>
        <taxon>Pseudomonadati</taxon>
        <taxon>Myxococcota</taxon>
        <taxon>Polyangia</taxon>
        <taxon>Polyangiales</taxon>
        <taxon>Polyangiaceae</taxon>
        <taxon>Polyangium</taxon>
    </lineage>
</organism>
<dbReference type="Proteomes" id="UP000440224">
    <property type="component" value="Unassembled WGS sequence"/>
</dbReference>
<evidence type="ECO:0000256" key="1">
    <source>
        <dbReference type="SAM" id="MobiDB-lite"/>
    </source>
</evidence>
<comment type="caution">
    <text evidence="2">The sequence shown here is derived from an EMBL/GenBank/DDBJ whole genome shotgun (WGS) entry which is preliminary data.</text>
</comment>
<dbReference type="AlphaFoldDB" id="A0A6N7PEA4"/>
<feature type="compositionally biased region" description="Low complexity" evidence="1">
    <location>
        <begin position="50"/>
        <end position="60"/>
    </location>
</feature>
<accession>A0A6N7PEA4</accession>
<evidence type="ECO:0000313" key="3">
    <source>
        <dbReference type="Proteomes" id="UP000440224"/>
    </source>
</evidence>
<dbReference type="OrthoDB" id="5510383at2"/>
<dbReference type="EMBL" id="WJIE01000001">
    <property type="protein sequence ID" value="MRG90392.1"/>
    <property type="molecule type" value="Genomic_DNA"/>
</dbReference>
<dbReference type="RefSeq" id="WP_153817313.1">
    <property type="nucleotide sequence ID" value="NZ_WJIE01000001.1"/>
</dbReference>
<reference evidence="2 3" key="1">
    <citation type="submission" date="2019-10" db="EMBL/GenBank/DDBJ databases">
        <title>A soil myxobacterium in the family Polyangiaceae.</title>
        <authorList>
            <person name="Li Y."/>
            <person name="Wang J."/>
        </authorList>
    </citation>
    <scope>NUCLEOTIDE SEQUENCE [LARGE SCALE GENOMIC DNA]</scope>
    <source>
        <strain evidence="2 3">DSM 14734</strain>
    </source>
</reference>
<proteinExistence type="predicted"/>
<evidence type="ECO:0000313" key="2">
    <source>
        <dbReference type="EMBL" id="MRG90392.1"/>
    </source>
</evidence>
<protein>
    <submittedName>
        <fullName evidence="2">Uncharacterized protein</fullName>
    </submittedName>
</protein>